<keyword evidence="2" id="KW-0472">Membrane</keyword>
<proteinExistence type="predicted"/>
<dbReference type="PANTHER" id="PTHR21666:SF289">
    <property type="entry name" value="L-ALA--D-GLU ENDOPEPTIDASE"/>
    <property type="match status" value="1"/>
</dbReference>
<evidence type="ECO:0000256" key="2">
    <source>
        <dbReference type="SAM" id="Phobius"/>
    </source>
</evidence>
<keyword evidence="2" id="KW-0812">Transmembrane</keyword>
<dbReference type="InterPro" id="IPR045974">
    <property type="entry name" value="DUF5930"/>
</dbReference>
<dbReference type="InterPro" id="IPR050570">
    <property type="entry name" value="Cell_wall_metabolism_enzyme"/>
</dbReference>
<accession>A0ABT5HNS3</accession>
<dbReference type="Proteomes" id="UP001214854">
    <property type="component" value="Unassembled WGS sequence"/>
</dbReference>
<gene>
    <name evidence="5" type="ORF">PQU92_00300</name>
</gene>
<comment type="caution">
    <text evidence="5">The sequence shown here is derived from an EMBL/GenBank/DDBJ whole genome shotgun (WGS) entry which is preliminary data.</text>
</comment>
<sequence>MRKKSFQRVRDALEQTFPERHLFIRSGGETQGYILSTGKQFGLAVLATVGLTWLAMSTGAVIFMAISSGNGPDKQIMMMKAQSERWVADRQARLDVLMQQNEASSGSLEQLAQTVEKRHGALVQILKDFKGVPGAATALAPGRIDETLPPVERVYAVRAEQERMVSKAETFAKSRAERLRLAFRLAGLNPGAYAGGGTGGPLLESKDSKELAAFLNVDQGFAERIRNAALNLSDMRGLERSVKGMPFARPTYDTRMTSGFGVRFDPFTRRPKNHFGLDFAGPFLTPIHATAPGIVAFAGVRNGYGNCVEIDHGNGFKTRYAHMQSFSVKPGQRVGVGQRVGAMGSTGRSTGVHLHYEVWINGRPQNPARFVKAGDYVQQN</sequence>
<keyword evidence="1" id="KW-0732">Signal</keyword>
<dbReference type="PANTHER" id="PTHR21666">
    <property type="entry name" value="PEPTIDASE-RELATED"/>
    <property type="match status" value="1"/>
</dbReference>
<feature type="domain" description="DUF5930" evidence="4">
    <location>
        <begin position="1"/>
        <end position="99"/>
    </location>
</feature>
<dbReference type="SUPFAM" id="SSF51261">
    <property type="entry name" value="Duplicated hybrid motif"/>
    <property type="match status" value="1"/>
</dbReference>
<evidence type="ECO:0000259" key="4">
    <source>
        <dbReference type="Pfam" id="PF19353"/>
    </source>
</evidence>
<protein>
    <submittedName>
        <fullName evidence="5">Peptidoglycan DD-metalloendopeptidase family protein</fullName>
    </submittedName>
</protein>
<dbReference type="Pfam" id="PF19353">
    <property type="entry name" value="DUF5930"/>
    <property type="match status" value="1"/>
</dbReference>
<dbReference type="Pfam" id="PF01551">
    <property type="entry name" value="Peptidase_M23"/>
    <property type="match status" value="1"/>
</dbReference>
<dbReference type="InterPro" id="IPR016047">
    <property type="entry name" value="M23ase_b-sheet_dom"/>
</dbReference>
<dbReference type="CDD" id="cd12797">
    <property type="entry name" value="M23_peptidase"/>
    <property type="match status" value="1"/>
</dbReference>
<feature type="transmembrane region" description="Helical" evidence="2">
    <location>
        <begin position="41"/>
        <end position="66"/>
    </location>
</feature>
<feature type="domain" description="M23ase beta-sheet core" evidence="3">
    <location>
        <begin position="273"/>
        <end position="367"/>
    </location>
</feature>
<evidence type="ECO:0000259" key="3">
    <source>
        <dbReference type="Pfam" id="PF01551"/>
    </source>
</evidence>
<dbReference type="InterPro" id="IPR011055">
    <property type="entry name" value="Dup_hybrid_motif"/>
</dbReference>
<name>A0ABT5HNS3_9CAUL</name>
<keyword evidence="2" id="KW-1133">Transmembrane helix</keyword>
<dbReference type="RefSeq" id="WP_272746221.1">
    <property type="nucleotide sequence ID" value="NZ_JAQQKX010000001.1"/>
</dbReference>
<evidence type="ECO:0000313" key="6">
    <source>
        <dbReference type="Proteomes" id="UP001214854"/>
    </source>
</evidence>
<reference evidence="5 6" key="1">
    <citation type="submission" date="2023-01" db="EMBL/GenBank/DDBJ databases">
        <title>Novel species of the genus Asticcacaulis isolated from rivers.</title>
        <authorList>
            <person name="Lu H."/>
        </authorList>
    </citation>
    <scope>NUCLEOTIDE SEQUENCE [LARGE SCALE GENOMIC DNA]</scope>
    <source>
        <strain evidence="5 6">BYS171W</strain>
    </source>
</reference>
<evidence type="ECO:0000256" key="1">
    <source>
        <dbReference type="ARBA" id="ARBA00022729"/>
    </source>
</evidence>
<evidence type="ECO:0000313" key="5">
    <source>
        <dbReference type="EMBL" id="MDC7681704.1"/>
    </source>
</evidence>
<dbReference type="EMBL" id="JAQQKX010000001">
    <property type="protein sequence ID" value="MDC7681704.1"/>
    <property type="molecule type" value="Genomic_DNA"/>
</dbReference>
<dbReference type="Gene3D" id="2.70.70.10">
    <property type="entry name" value="Glucose Permease (Domain IIA)"/>
    <property type="match status" value="1"/>
</dbReference>
<organism evidence="5 6">
    <name type="scientific">Asticcacaulis aquaticus</name>
    <dbReference type="NCBI Taxonomy" id="2984212"/>
    <lineage>
        <taxon>Bacteria</taxon>
        <taxon>Pseudomonadati</taxon>
        <taxon>Pseudomonadota</taxon>
        <taxon>Alphaproteobacteria</taxon>
        <taxon>Caulobacterales</taxon>
        <taxon>Caulobacteraceae</taxon>
        <taxon>Asticcacaulis</taxon>
    </lineage>
</organism>
<keyword evidence="6" id="KW-1185">Reference proteome</keyword>